<proteinExistence type="inferred from homology"/>
<evidence type="ECO:0000256" key="4">
    <source>
        <dbReference type="ARBA" id="ARBA00023186"/>
    </source>
</evidence>
<dbReference type="Gene3D" id="2.30.30.240">
    <property type="entry name" value="PRC-barrel domain"/>
    <property type="match status" value="1"/>
</dbReference>
<keyword evidence="1" id="KW-0963">Cytoplasm</keyword>
<dbReference type="GO" id="GO:0005840">
    <property type="term" value="C:ribosome"/>
    <property type="evidence" value="ECO:0007669"/>
    <property type="project" value="InterPro"/>
</dbReference>
<evidence type="ECO:0000256" key="2">
    <source>
        <dbReference type="ARBA" id="ARBA00022517"/>
    </source>
</evidence>
<feature type="domain" description="Ribosome maturation factor RimM PRC barrel" evidence="6">
    <location>
        <begin position="98"/>
        <end position="160"/>
    </location>
</feature>
<dbReference type="InterPro" id="IPR036976">
    <property type="entry name" value="RimM_N_sf"/>
</dbReference>
<keyword evidence="4" id="KW-0143">Chaperone</keyword>
<organism evidence="7">
    <name type="scientific">invertebrate metagenome</name>
    <dbReference type="NCBI Taxonomy" id="1711999"/>
    <lineage>
        <taxon>unclassified sequences</taxon>
        <taxon>metagenomes</taxon>
        <taxon>organismal metagenomes</taxon>
    </lineage>
</organism>
<dbReference type="InterPro" id="IPR056792">
    <property type="entry name" value="PRC_RimM"/>
</dbReference>
<dbReference type="NCBIfam" id="TIGR02273">
    <property type="entry name" value="16S_RimM"/>
    <property type="match status" value="1"/>
</dbReference>
<dbReference type="PANTHER" id="PTHR33692:SF1">
    <property type="entry name" value="RIBOSOME MATURATION FACTOR RIMM"/>
    <property type="match status" value="1"/>
</dbReference>
<evidence type="ECO:0000256" key="3">
    <source>
        <dbReference type="ARBA" id="ARBA00022552"/>
    </source>
</evidence>
<dbReference type="SUPFAM" id="SSF50346">
    <property type="entry name" value="PRC-barrel domain"/>
    <property type="match status" value="1"/>
</dbReference>
<sequence length="178" mass="19186">MIERVCVGVILGAQGLRGYARIRSFTTEPANIGAYGPVWDETGMRSFVVRVLGRRCGSVVLADLTNVAHRSEAEVLRGLRLFVPRSALPEPEEDTFYWADLVGLTVLFTDGQPAGCVHALHDFGAGTILELIVEEGGTIMVPFTQATVPEVNVAQGWVRVVRDSCASIDCNIAAGTRV</sequence>
<reference evidence="7" key="1">
    <citation type="submission" date="2018-10" db="EMBL/GenBank/DDBJ databases">
        <authorList>
            <person name="Gruber-Vodicka H."/>
            <person name="Jaeckle O."/>
        </authorList>
    </citation>
    <scope>NUCLEOTIDE SEQUENCE</scope>
</reference>
<feature type="domain" description="RimM N-terminal" evidence="5">
    <location>
        <begin position="6"/>
        <end position="86"/>
    </location>
</feature>
<dbReference type="SUPFAM" id="SSF50447">
    <property type="entry name" value="Translation proteins"/>
    <property type="match status" value="1"/>
</dbReference>
<name>A0A484HB68_9ZZZZ</name>
<dbReference type="InterPro" id="IPR011033">
    <property type="entry name" value="PRC_barrel-like_sf"/>
</dbReference>
<evidence type="ECO:0000259" key="5">
    <source>
        <dbReference type="Pfam" id="PF01782"/>
    </source>
</evidence>
<keyword evidence="3" id="KW-0698">rRNA processing</keyword>
<dbReference type="GO" id="GO:0006364">
    <property type="term" value="P:rRNA processing"/>
    <property type="evidence" value="ECO:0007669"/>
    <property type="project" value="UniProtKB-KW"/>
</dbReference>
<evidence type="ECO:0000259" key="6">
    <source>
        <dbReference type="Pfam" id="PF24986"/>
    </source>
</evidence>
<dbReference type="GO" id="GO:0043022">
    <property type="term" value="F:ribosome binding"/>
    <property type="evidence" value="ECO:0007669"/>
    <property type="project" value="InterPro"/>
</dbReference>
<dbReference type="Gene3D" id="2.40.30.60">
    <property type="entry name" value="RimM"/>
    <property type="match status" value="1"/>
</dbReference>
<dbReference type="HAMAP" id="MF_00014">
    <property type="entry name" value="Ribosome_mat_RimM"/>
    <property type="match status" value="1"/>
</dbReference>
<dbReference type="InterPro" id="IPR011961">
    <property type="entry name" value="RimM"/>
</dbReference>
<dbReference type="Pfam" id="PF24986">
    <property type="entry name" value="PRC_RimM"/>
    <property type="match status" value="1"/>
</dbReference>
<keyword evidence="2" id="KW-0690">Ribosome biogenesis</keyword>
<dbReference type="InterPro" id="IPR002676">
    <property type="entry name" value="RimM_N"/>
</dbReference>
<gene>
    <name evidence="7" type="ORF">RIEGSTA812A_PEG_495</name>
</gene>
<dbReference type="Pfam" id="PF01782">
    <property type="entry name" value="RimM"/>
    <property type="match status" value="1"/>
</dbReference>
<protein>
    <submittedName>
        <fullName evidence="7">16S rRNA processing protein RimM</fullName>
    </submittedName>
</protein>
<dbReference type="EMBL" id="LR026963">
    <property type="protein sequence ID" value="VBB69022.1"/>
    <property type="molecule type" value="Genomic_DNA"/>
</dbReference>
<dbReference type="PANTHER" id="PTHR33692">
    <property type="entry name" value="RIBOSOME MATURATION FACTOR RIMM"/>
    <property type="match status" value="1"/>
</dbReference>
<evidence type="ECO:0000313" key="7">
    <source>
        <dbReference type="EMBL" id="VBB69022.1"/>
    </source>
</evidence>
<evidence type="ECO:0000256" key="1">
    <source>
        <dbReference type="ARBA" id="ARBA00022490"/>
    </source>
</evidence>
<dbReference type="InterPro" id="IPR009000">
    <property type="entry name" value="Transl_B-barrel_sf"/>
</dbReference>
<accession>A0A484HB68</accession>
<dbReference type="AlphaFoldDB" id="A0A484HB68"/>